<dbReference type="AlphaFoldDB" id="A0A837D337"/>
<keyword evidence="1" id="KW-0175">Coiled coil</keyword>
<protein>
    <recommendedName>
        <fullName evidence="5">DivIVA protein</fullName>
    </recommendedName>
</protein>
<evidence type="ECO:0000313" key="4">
    <source>
        <dbReference type="Proteomes" id="UP000030848"/>
    </source>
</evidence>
<reference evidence="3 4" key="1">
    <citation type="submission" date="2014-10" db="EMBL/GenBank/DDBJ databases">
        <title>Genome sequence of Micropolyspora internatus JCM3315.</title>
        <authorList>
            <person name="Shin S.-K."/>
            <person name="Yi H."/>
        </authorList>
    </citation>
    <scope>NUCLEOTIDE SEQUENCE [LARGE SCALE GENOMIC DNA]</scope>
    <source>
        <strain evidence="3 4">JCM 3315</strain>
    </source>
</reference>
<evidence type="ECO:0000256" key="2">
    <source>
        <dbReference type="SAM" id="MobiDB-lite"/>
    </source>
</evidence>
<dbReference type="RefSeq" id="WP_037313560.1">
    <property type="nucleotide sequence ID" value="NZ_CALJZO010000042.1"/>
</dbReference>
<evidence type="ECO:0000313" key="3">
    <source>
        <dbReference type="EMBL" id="KHF42229.1"/>
    </source>
</evidence>
<evidence type="ECO:0000256" key="1">
    <source>
        <dbReference type="SAM" id="Coils"/>
    </source>
</evidence>
<feature type="coiled-coil region" evidence="1">
    <location>
        <begin position="47"/>
        <end position="167"/>
    </location>
</feature>
<gene>
    <name evidence="3" type="ORF">MINT15_40350</name>
</gene>
<dbReference type="OrthoDB" id="5178145at2"/>
<feature type="coiled-coil region" evidence="1">
    <location>
        <begin position="191"/>
        <end position="247"/>
    </location>
</feature>
<name>A0A837D337_9PSEU</name>
<comment type="caution">
    <text evidence="3">The sequence shown here is derived from an EMBL/GenBank/DDBJ whole genome shotgun (WGS) entry which is preliminary data.</text>
</comment>
<feature type="region of interest" description="Disordered" evidence="2">
    <location>
        <begin position="266"/>
        <end position="311"/>
    </location>
</feature>
<accession>A0A837D337</accession>
<evidence type="ECO:0008006" key="5">
    <source>
        <dbReference type="Google" id="ProtNLM"/>
    </source>
</evidence>
<sequence>MTSAQDRNEWVRQRGEFRVTWRGYDRAEVEKCLRDLRSALHTVTAERDAVAEDVRRQSAELAALRAENLKLRERLDRVCRTPVETDGLSERLWHMVDLAQKEAQEILDKAQAEAERRREELDKREAELKLRRAELESEHRELVHRIKAEAAAEAEEAARKRREEDERAVRRRQELERDFAKSLAVRREEMNRALARREEAAKAEAERIVAEANARAERIVSQATARVRNLEAARRRAAAELRTAREALAGALPLIEPLPDEVTVDRTVKSGPPSVCGAGTGSGSRPAAHLVRRTANLPVQRVAGPTVSTTR</sequence>
<proteinExistence type="predicted"/>
<dbReference type="Proteomes" id="UP000030848">
    <property type="component" value="Unassembled WGS sequence"/>
</dbReference>
<dbReference type="EMBL" id="JRZE01000008">
    <property type="protein sequence ID" value="KHF42229.1"/>
    <property type="molecule type" value="Genomic_DNA"/>
</dbReference>
<organism evidence="3 4">
    <name type="scientific">Saccharomonospora viridis</name>
    <dbReference type="NCBI Taxonomy" id="1852"/>
    <lineage>
        <taxon>Bacteria</taxon>
        <taxon>Bacillati</taxon>
        <taxon>Actinomycetota</taxon>
        <taxon>Actinomycetes</taxon>
        <taxon>Pseudonocardiales</taxon>
        <taxon>Pseudonocardiaceae</taxon>
        <taxon>Saccharomonospora</taxon>
    </lineage>
</organism>